<evidence type="ECO:0000313" key="2">
    <source>
        <dbReference type="EMBL" id="KRO04761.1"/>
    </source>
</evidence>
<dbReference type="EMBL" id="JQCA01000024">
    <property type="protein sequence ID" value="KRO04761.1"/>
    <property type="molecule type" value="Genomic_DNA"/>
</dbReference>
<evidence type="ECO:0000313" key="3">
    <source>
        <dbReference type="Proteomes" id="UP000051906"/>
    </source>
</evidence>
<feature type="compositionally biased region" description="Basic and acidic residues" evidence="1">
    <location>
        <begin position="8"/>
        <end position="17"/>
    </location>
</feature>
<name>A0A0R2LTF7_9LACO</name>
<dbReference type="AlphaFoldDB" id="A0A0R2LTF7"/>
<organism evidence="2 3">
    <name type="scientific">Levilactobacillus paucivorans</name>
    <dbReference type="NCBI Taxonomy" id="616990"/>
    <lineage>
        <taxon>Bacteria</taxon>
        <taxon>Bacillati</taxon>
        <taxon>Bacillota</taxon>
        <taxon>Bacilli</taxon>
        <taxon>Lactobacillales</taxon>
        <taxon>Lactobacillaceae</taxon>
        <taxon>Levilactobacillus</taxon>
    </lineage>
</organism>
<protein>
    <submittedName>
        <fullName evidence="2">Uncharacterized protein</fullName>
    </submittedName>
</protein>
<accession>A0A0R2LTF7</accession>
<comment type="caution">
    <text evidence="2">The sequence shown here is derived from an EMBL/GenBank/DDBJ whole genome shotgun (WGS) entry which is preliminary data.</text>
</comment>
<dbReference type="PATRIC" id="fig|616990.3.peg.859"/>
<feature type="region of interest" description="Disordered" evidence="1">
    <location>
        <begin position="1"/>
        <end position="20"/>
    </location>
</feature>
<keyword evidence="3" id="KW-1185">Reference proteome</keyword>
<dbReference type="STRING" id="616990.IV54_GL000786"/>
<sequence>MSGPSKLSKSEIKDYSGSKRQQHYQINVPFPTDSADVDVLVVRKVAKNHFYNKYLATPSYALGP</sequence>
<evidence type="ECO:0000256" key="1">
    <source>
        <dbReference type="SAM" id="MobiDB-lite"/>
    </source>
</evidence>
<dbReference type="Proteomes" id="UP000051906">
    <property type="component" value="Unassembled WGS sequence"/>
</dbReference>
<gene>
    <name evidence="2" type="ORF">IV54_GL000786</name>
</gene>
<reference evidence="2 3" key="1">
    <citation type="journal article" date="2015" name="Genome Announc.">
        <title>Expanding the biotechnology potential of lactobacilli through comparative genomics of 213 strains and associated genera.</title>
        <authorList>
            <person name="Sun Z."/>
            <person name="Harris H.M."/>
            <person name="McCann A."/>
            <person name="Guo C."/>
            <person name="Argimon S."/>
            <person name="Zhang W."/>
            <person name="Yang X."/>
            <person name="Jeffery I.B."/>
            <person name="Cooney J.C."/>
            <person name="Kagawa T.F."/>
            <person name="Liu W."/>
            <person name="Song Y."/>
            <person name="Salvetti E."/>
            <person name="Wrobel A."/>
            <person name="Rasinkangas P."/>
            <person name="Parkhill J."/>
            <person name="Rea M.C."/>
            <person name="O'Sullivan O."/>
            <person name="Ritari J."/>
            <person name="Douillard F.P."/>
            <person name="Paul Ross R."/>
            <person name="Yang R."/>
            <person name="Briner A.E."/>
            <person name="Felis G.E."/>
            <person name="de Vos W.M."/>
            <person name="Barrangou R."/>
            <person name="Klaenhammer T.R."/>
            <person name="Caufield P.W."/>
            <person name="Cui Y."/>
            <person name="Zhang H."/>
            <person name="O'Toole P.W."/>
        </authorList>
    </citation>
    <scope>NUCLEOTIDE SEQUENCE [LARGE SCALE GENOMIC DNA]</scope>
    <source>
        <strain evidence="2 3">DSM 22467</strain>
    </source>
</reference>
<proteinExistence type="predicted"/>